<proteinExistence type="predicted"/>
<feature type="compositionally biased region" description="Basic and acidic residues" evidence="1">
    <location>
        <begin position="21"/>
        <end position="34"/>
    </location>
</feature>
<protein>
    <submittedName>
        <fullName evidence="2">Uncharacterized protein</fullName>
    </submittedName>
</protein>
<evidence type="ECO:0000313" key="2">
    <source>
        <dbReference type="EMBL" id="GMT18959.1"/>
    </source>
</evidence>
<feature type="region of interest" description="Disordered" evidence="1">
    <location>
        <begin position="1"/>
        <end position="50"/>
    </location>
</feature>
<dbReference type="EMBL" id="BTSY01000003">
    <property type="protein sequence ID" value="GMT18959.1"/>
    <property type="molecule type" value="Genomic_DNA"/>
</dbReference>
<evidence type="ECO:0000313" key="3">
    <source>
        <dbReference type="Proteomes" id="UP001432322"/>
    </source>
</evidence>
<feature type="non-terminal residue" evidence="2">
    <location>
        <position position="1"/>
    </location>
</feature>
<keyword evidence="3" id="KW-1185">Reference proteome</keyword>
<sequence>DYETAVKQMDEGTPIDPFPPKAKESRVSAAREMHEEEDYGDLLSKPTNDQPSADTVHLLEEIDASPATVAKKAGANGALKLVTFAPFKPTFRIPITTTTVSPFIDSRNPEGYGPSQYRPGQQSQYTPAPRNFNYFAHYPFYRLPKVWRLRPDVIYTYPNDLQNTNYQYPHRLPYTDIYGFLRHPNPYGCGLGVSAYQTGEGGCGGSSSGSSSSFPRGERPIGTLNENGKGEWTENDDLNLANKEDPLEDISLETLEKIDRAGKLQDKKKNKKTKAHPTLVEDNDLIDGHLFMPIEKDEEKFTRVGEESLVGIGSKDEVAEASEIGKEVEKEKGKISEKEEKISPEALEELKAFENEFSNLPPRLAE</sequence>
<comment type="caution">
    <text evidence="2">The sequence shown here is derived from an EMBL/GenBank/DDBJ whole genome shotgun (WGS) entry which is preliminary data.</text>
</comment>
<name>A0AAV5VKM9_9BILA</name>
<dbReference type="Proteomes" id="UP001432322">
    <property type="component" value="Unassembled WGS sequence"/>
</dbReference>
<reference evidence="2" key="1">
    <citation type="submission" date="2023-10" db="EMBL/GenBank/DDBJ databases">
        <title>Genome assembly of Pristionchus species.</title>
        <authorList>
            <person name="Yoshida K."/>
            <person name="Sommer R.J."/>
        </authorList>
    </citation>
    <scope>NUCLEOTIDE SEQUENCE</scope>
    <source>
        <strain evidence="2">RS5133</strain>
    </source>
</reference>
<accession>A0AAV5VKM9</accession>
<evidence type="ECO:0000256" key="1">
    <source>
        <dbReference type="SAM" id="MobiDB-lite"/>
    </source>
</evidence>
<feature type="region of interest" description="Disordered" evidence="1">
    <location>
        <begin position="320"/>
        <end position="341"/>
    </location>
</feature>
<feature type="region of interest" description="Disordered" evidence="1">
    <location>
        <begin position="200"/>
        <end position="237"/>
    </location>
</feature>
<dbReference type="AlphaFoldDB" id="A0AAV5VKM9"/>
<gene>
    <name evidence="2" type="ORF">PFISCL1PPCAC_10256</name>
</gene>
<feature type="non-terminal residue" evidence="2">
    <location>
        <position position="366"/>
    </location>
</feature>
<feature type="region of interest" description="Disordered" evidence="1">
    <location>
        <begin position="102"/>
        <end position="124"/>
    </location>
</feature>
<organism evidence="2 3">
    <name type="scientific">Pristionchus fissidentatus</name>
    <dbReference type="NCBI Taxonomy" id="1538716"/>
    <lineage>
        <taxon>Eukaryota</taxon>
        <taxon>Metazoa</taxon>
        <taxon>Ecdysozoa</taxon>
        <taxon>Nematoda</taxon>
        <taxon>Chromadorea</taxon>
        <taxon>Rhabditida</taxon>
        <taxon>Rhabditina</taxon>
        <taxon>Diplogasteromorpha</taxon>
        <taxon>Diplogasteroidea</taxon>
        <taxon>Neodiplogasteridae</taxon>
        <taxon>Pristionchus</taxon>
    </lineage>
</organism>